<reference evidence="2 3" key="1">
    <citation type="submission" date="2011-08" db="EMBL/GenBank/DDBJ databases">
        <authorList>
            <person name="Lin Y."/>
            <person name="Hao X."/>
            <person name="Johnstone L."/>
            <person name="Miller S.J."/>
            <person name="Wei G."/>
            <person name="Rensing C."/>
        </authorList>
    </citation>
    <scope>NUCLEOTIDE SEQUENCE [LARGE SCALE GENOMIC DNA]</scope>
    <source>
        <strain evidence="2 3">K42</strain>
    </source>
</reference>
<dbReference type="GO" id="GO:0003824">
    <property type="term" value="F:catalytic activity"/>
    <property type="evidence" value="ECO:0007669"/>
    <property type="project" value="InterPro"/>
</dbReference>
<comment type="caution">
    <text evidence="2">The sequence shown here is derived from an EMBL/GenBank/DDBJ whole genome shotgun (WGS) entry which is preliminary data.</text>
</comment>
<dbReference type="RefSeq" id="WP_007490631.1">
    <property type="nucleotide sequence ID" value="NZ_AGBF01000001.1"/>
</dbReference>
<evidence type="ECO:0000259" key="1">
    <source>
        <dbReference type="Pfam" id="PF03372"/>
    </source>
</evidence>
<dbReference type="SUPFAM" id="SSF56219">
    <property type="entry name" value="DNase I-like"/>
    <property type="match status" value="1"/>
</dbReference>
<dbReference type="PATRIC" id="fig|700597.3.peg.167"/>
<accession>G2G3X5</accession>
<dbReference type="Proteomes" id="UP000004217">
    <property type="component" value="Unassembled WGS sequence"/>
</dbReference>
<evidence type="ECO:0000313" key="2">
    <source>
        <dbReference type="EMBL" id="EGX61871.1"/>
    </source>
</evidence>
<dbReference type="Pfam" id="PF03372">
    <property type="entry name" value="Exo_endo_phos"/>
    <property type="match status" value="1"/>
</dbReference>
<sequence length="298" mass="32693">MNAITALSWNFENNGKKDPARRRDGYQLLARLSPDLVFRQEMWDAGQDGKQVMSEAENLLGMRGWLGASSCTAIFASTEFTPMREWSTSFPYVLPPTALTLRYTPAGERALPLVAVSYHLNYASTAHRLAEIEWLSTWADKKWQIPDGPSVTLPALMGGDNNSYPVPGIPGDPVLPELEAIRDQPHRLHRSYVGADGVRRMDTRPDEALRTAGLQDVARHRALAGDAGAVARTVNACDTHGPDSRIDRVYATPELLPAVVSVDVIEVPLDLSDHHIVRVCLDADALIDALRAPFAAAH</sequence>
<name>G2G3X5_9ACTN</name>
<proteinExistence type="predicted"/>
<organism evidence="2 3">
    <name type="scientific">Streptomyces zinciresistens K42</name>
    <dbReference type="NCBI Taxonomy" id="700597"/>
    <lineage>
        <taxon>Bacteria</taxon>
        <taxon>Bacillati</taxon>
        <taxon>Actinomycetota</taxon>
        <taxon>Actinomycetes</taxon>
        <taxon>Kitasatosporales</taxon>
        <taxon>Streptomycetaceae</taxon>
        <taxon>Streptomyces</taxon>
    </lineage>
</organism>
<feature type="domain" description="Endonuclease/exonuclease/phosphatase" evidence="1">
    <location>
        <begin position="7"/>
        <end position="274"/>
    </location>
</feature>
<dbReference type="Gene3D" id="3.60.10.10">
    <property type="entry name" value="Endonuclease/exonuclease/phosphatase"/>
    <property type="match status" value="1"/>
</dbReference>
<protein>
    <recommendedName>
        <fullName evidence="1">Endonuclease/exonuclease/phosphatase domain-containing protein</fullName>
    </recommendedName>
</protein>
<dbReference type="InterPro" id="IPR036691">
    <property type="entry name" value="Endo/exonu/phosph_ase_sf"/>
</dbReference>
<gene>
    <name evidence="2" type="ORF">SZN_00880</name>
</gene>
<keyword evidence="3" id="KW-1185">Reference proteome</keyword>
<dbReference type="AlphaFoldDB" id="G2G3X5"/>
<dbReference type="OrthoDB" id="4256083at2"/>
<dbReference type="InterPro" id="IPR005135">
    <property type="entry name" value="Endo/exonuclease/phosphatase"/>
</dbReference>
<dbReference type="EMBL" id="AGBF01000001">
    <property type="protein sequence ID" value="EGX61871.1"/>
    <property type="molecule type" value="Genomic_DNA"/>
</dbReference>
<evidence type="ECO:0000313" key="3">
    <source>
        <dbReference type="Proteomes" id="UP000004217"/>
    </source>
</evidence>